<gene>
    <name evidence="3" type="ordered locus">tll1897</name>
</gene>
<dbReference type="EnsemblBacteria" id="BAC09449">
    <property type="protein sequence ID" value="BAC09449"/>
    <property type="gene ID" value="BAC09449"/>
</dbReference>
<dbReference type="Proteomes" id="UP000000440">
    <property type="component" value="Chromosome"/>
</dbReference>
<organism evidence="3 4">
    <name type="scientific">Thermosynechococcus vestitus (strain NIES-2133 / IAM M-273 / BP-1)</name>
    <dbReference type="NCBI Taxonomy" id="197221"/>
    <lineage>
        <taxon>Bacteria</taxon>
        <taxon>Bacillati</taxon>
        <taxon>Cyanobacteriota</taxon>
        <taxon>Cyanophyceae</taxon>
        <taxon>Acaryochloridales</taxon>
        <taxon>Thermosynechococcaceae</taxon>
        <taxon>Thermosynechococcus</taxon>
    </lineage>
</organism>
<evidence type="ECO:0000313" key="3">
    <source>
        <dbReference type="EMBL" id="BAC09449.1"/>
    </source>
</evidence>
<proteinExistence type="predicted"/>
<dbReference type="RefSeq" id="WP_011057734.1">
    <property type="nucleotide sequence ID" value="NC_004113.1"/>
</dbReference>
<dbReference type="STRING" id="197221.gene:10748503"/>
<reference evidence="3 4" key="1">
    <citation type="journal article" date="2002" name="DNA Res.">
        <title>Complete genome structure of the thermophilic cyanobacterium Thermosynechococcus elongatus BP-1.</title>
        <authorList>
            <person name="Nakamura Y."/>
            <person name="Kaneko T."/>
            <person name="Sato S."/>
            <person name="Ikeuchi M."/>
            <person name="Katoh H."/>
            <person name="Sasamoto S."/>
            <person name="Watanabe A."/>
            <person name="Iriguchi M."/>
            <person name="Kawashima K."/>
            <person name="Kimura T."/>
            <person name="Kishida Y."/>
            <person name="Kiyokawa C."/>
            <person name="Kohara M."/>
            <person name="Matsumoto M."/>
            <person name="Matsuno A."/>
            <person name="Nakazaki N."/>
            <person name="Shimpo S."/>
            <person name="Sugimoto M."/>
            <person name="Takeuchi C."/>
            <person name="Yamada M."/>
            <person name="Tabata S."/>
        </authorList>
    </citation>
    <scope>NUCLEOTIDE SEQUENCE [LARGE SCALE GENOMIC DNA]</scope>
    <source>
        <strain evidence="4">IAM M-273 / NIES-2133 / BP-1</strain>
    </source>
</reference>
<evidence type="ECO:0000256" key="1">
    <source>
        <dbReference type="ARBA" id="ARBA00022723"/>
    </source>
</evidence>
<evidence type="ECO:0000256" key="2">
    <source>
        <dbReference type="ARBA" id="ARBA00023239"/>
    </source>
</evidence>
<protein>
    <submittedName>
        <fullName evidence="3">Tll1897 protein</fullName>
    </submittedName>
</protein>
<keyword evidence="2" id="KW-0456">Lyase</keyword>
<name>Q8DHP8_THEVB</name>
<dbReference type="eggNOG" id="COG2138">
    <property type="taxonomic scope" value="Bacteria"/>
</dbReference>
<dbReference type="Gene3D" id="3.40.50.1400">
    <property type="match status" value="2"/>
</dbReference>
<keyword evidence="1" id="KW-0479">Metal-binding</keyword>
<dbReference type="SUPFAM" id="SSF53800">
    <property type="entry name" value="Chelatase"/>
    <property type="match status" value="1"/>
</dbReference>
<dbReference type="GO" id="GO:0046872">
    <property type="term" value="F:metal ion binding"/>
    <property type="evidence" value="ECO:0007669"/>
    <property type="project" value="UniProtKB-KW"/>
</dbReference>
<dbReference type="KEGG" id="tel:tll1897"/>
<evidence type="ECO:0000313" key="4">
    <source>
        <dbReference type="Proteomes" id="UP000000440"/>
    </source>
</evidence>
<dbReference type="Pfam" id="PF01903">
    <property type="entry name" value="CbiX"/>
    <property type="match status" value="1"/>
</dbReference>
<dbReference type="InterPro" id="IPR002762">
    <property type="entry name" value="CbiX-like"/>
</dbReference>
<dbReference type="GO" id="GO:0016829">
    <property type="term" value="F:lyase activity"/>
    <property type="evidence" value="ECO:0007669"/>
    <property type="project" value="UniProtKB-KW"/>
</dbReference>
<keyword evidence="4" id="KW-1185">Reference proteome</keyword>
<accession>Q8DHP8</accession>
<dbReference type="AlphaFoldDB" id="Q8DHP8"/>
<dbReference type="EMBL" id="BA000039">
    <property type="protein sequence ID" value="BAC09449.1"/>
    <property type="molecule type" value="Genomic_DNA"/>
</dbReference>
<dbReference type="CDD" id="cd03416">
    <property type="entry name" value="CbiX_SirB_N"/>
    <property type="match status" value="1"/>
</dbReference>
<sequence length="242" mass="26255">MKTGDRASLPPMMAYFLISHGSPAPEPQQAMAFLCQQLTPLGILSWGTLEGAPLPKQICQFSQEAHSQGAEGMVILPLFLLPGNHVVVDLPLAIAAAESVLPIQLLPFLGGQPLFQAWLKRAIADEGAHILLGHGSRRPEVLPWFEELCQTCGVRPALLTQTGSLNHAIEARMAQGYTSSKIYGYFLFGGKTLDQVHSQLALLQVRYPRHSVSLVPAIQPTSSFINVLQQILQAVPLVEPVV</sequence>